<reference evidence="4" key="1">
    <citation type="submission" date="2022-12" db="EMBL/GenBank/DDBJ databases">
        <authorList>
            <person name="Petersen C."/>
        </authorList>
    </citation>
    <scope>NUCLEOTIDE SEQUENCE</scope>
    <source>
        <strain evidence="4">IBT 15544</strain>
    </source>
</reference>
<accession>A0A9W9MC13</accession>
<evidence type="ECO:0000256" key="1">
    <source>
        <dbReference type="ARBA" id="ARBA00023242"/>
    </source>
</evidence>
<organism evidence="4 5">
    <name type="scientific">Penicillium cinerascens</name>
    <dbReference type="NCBI Taxonomy" id="70096"/>
    <lineage>
        <taxon>Eukaryota</taxon>
        <taxon>Fungi</taxon>
        <taxon>Dikarya</taxon>
        <taxon>Ascomycota</taxon>
        <taxon>Pezizomycotina</taxon>
        <taxon>Eurotiomycetes</taxon>
        <taxon>Eurotiomycetidae</taxon>
        <taxon>Eurotiales</taxon>
        <taxon>Aspergillaceae</taxon>
        <taxon>Penicillium</taxon>
    </lineage>
</organism>
<evidence type="ECO:0000259" key="3">
    <source>
        <dbReference type="Pfam" id="PF04082"/>
    </source>
</evidence>
<dbReference type="GO" id="GO:0003677">
    <property type="term" value="F:DNA binding"/>
    <property type="evidence" value="ECO:0007669"/>
    <property type="project" value="InterPro"/>
</dbReference>
<proteinExistence type="predicted"/>
<dbReference type="GO" id="GO:0008270">
    <property type="term" value="F:zinc ion binding"/>
    <property type="evidence" value="ECO:0007669"/>
    <property type="project" value="InterPro"/>
</dbReference>
<dbReference type="EMBL" id="JAPQKR010000015">
    <property type="protein sequence ID" value="KAJ5194752.1"/>
    <property type="molecule type" value="Genomic_DNA"/>
</dbReference>
<dbReference type="PANTHER" id="PTHR47431">
    <property type="entry name" value="ZN(II)2CYS6 TRANSCRIPTION FACTOR (EUROFUNG)-RELATED"/>
    <property type="match status" value="1"/>
</dbReference>
<dbReference type="OrthoDB" id="2399539at2759"/>
<dbReference type="GeneID" id="83182553"/>
<dbReference type="Proteomes" id="UP001150904">
    <property type="component" value="Unassembled WGS sequence"/>
</dbReference>
<dbReference type="InterPro" id="IPR007219">
    <property type="entry name" value="XnlR_reg_dom"/>
</dbReference>
<keyword evidence="5" id="KW-1185">Reference proteome</keyword>
<name>A0A9W9MC13_9EURO</name>
<keyword evidence="1" id="KW-0539">Nucleus</keyword>
<feature type="region of interest" description="Disordered" evidence="2">
    <location>
        <begin position="22"/>
        <end position="47"/>
    </location>
</feature>
<dbReference type="Pfam" id="PF04082">
    <property type="entry name" value="Fungal_trans"/>
    <property type="match status" value="1"/>
</dbReference>
<dbReference type="RefSeq" id="XP_058305240.1">
    <property type="nucleotide sequence ID" value="XM_058455252.1"/>
</dbReference>
<sequence>MRRQATVLGGLDRAALAERRKRLAATEESTITGEPGPQRPAAAQQGPECTPQFLEMDFSSSYDLLNGISIGDGTSGMTSPAATQVVMGDIEKDALVDAYYKNFHKLHPFLPPKRHFLRLCQDPSRQLSFTPLIAVMRFVGHIFNSHGWSSLLKDFAETCFSQALPTDPVMVQCRLLYSMALFWYDYKAESKMEMKKAIHLAVDLHMFSQDFATKHGADDPVLRECWRRTWWMLYLVDAYYAGTLGTMNFEVVDIEVTVDLPCEESEFESGKIPAPKTLEEFDCREFSPESTFSSFAYLIGAVRCAASAISCAPKIANKEDSMHILQAADSSLDGWRLLLPENRKQVISKTGEIDELMFQAHLLIHVATIGLHRPFSDLKFNAVEDVSSCAREPPLDTPTPELVNVHTVRVLRSVEAQIRLLALPVRQFHHTPFTTCMVSEGTLALLSACNYLFKSRDLATARDQIRMTIGCLKALGEIWPRTARNVREIQTIAHHVLGIGSKNTSKSVTPNSSEVPPLFGGQEQRSHGSEGEISSNDTDMLPSLGSIEDLCGWYNLGDLDGLPWGMTDG</sequence>
<gene>
    <name evidence="4" type="ORF">N7498_008190</name>
</gene>
<dbReference type="AlphaFoldDB" id="A0A9W9MC13"/>
<feature type="domain" description="Xylanolytic transcriptional activator regulatory" evidence="3">
    <location>
        <begin position="97"/>
        <end position="288"/>
    </location>
</feature>
<dbReference type="PANTHER" id="PTHR47431:SF4">
    <property type="entry name" value="ZN(II)2CYS6 TRANSCRIPTION FACTOR (EUROFUNG)"/>
    <property type="match status" value="1"/>
</dbReference>
<dbReference type="CDD" id="cd12148">
    <property type="entry name" value="fungal_TF_MHR"/>
    <property type="match status" value="1"/>
</dbReference>
<feature type="compositionally biased region" description="Polar residues" evidence="2">
    <location>
        <begin position="503"/>
        <end position="514"/>
    </location>
</feature>
<protein>
    <recommendedName>
        <fullName evidence="3">Xylanolytic transcriptional activator regulatory domain-containing protein</fullName>
    </recommendedName>
</protein>
<dbReference type="GO" id="GO:0006351">
    <property type="term" value="P:DNA-templated transcription"/>
    <property type="evidence" value="ECO:0007669"/>
    <property type="project" value="InterPro"/>
</dbReference>
<reference evidence="4" key="2">
    <citation type="journal article" date="2023" name="IMA Fungus">
        <title>Comparative genomic study of the Penicillium genus elucidates a diverse pangenome and 15 lateral gene transfer events.</title>
        <authorList>
            <person name="Petersen C."/>
            <person name="Sorensen T."/>
            <person name="Nielsen M.R."/>
            <person name="Sondergaard T.E."/>
            <person name="Sorensen J.L."/>
            <person name="Fitzpatrick D.A."/>
            <person name="Frisvad J.C."/>
            <person name="Nielsen K.L."/>
        </authorList>
    </citation>
    <scope>NUCLEOTIDE SEQUENCE</scope>
    <source>
        <strain evidence="4">IBT 15544</strain>
    </source>
</reference>
<evidence type="ECO:0000256" key="2">
    <source>
        <dbReference type="SAM" id="MobiDB-lite"/>
    </source>
</evidence>
<evidence type="ECO:0000313" key="4">
    <source>
        <dbReference type="EMBL" id="KAJ5194752.1"/>
    </source>
</evidence>
<evidence type="ECO:0000313" key="5">
    <source>
        <dbReference type="Proteomes" id="UP001150904"/>
    </source>
</evidence>
<feature type="region of interest" description="Disordered" evidence="2">
    <location>
        <begin position="503"/>
        <end position="539"/>
    </location>
</feature>
<comment type="caution">
    <text evidence="4">The sequence shown here is derived from an EMBL/GenBank/DDBJ whole genome shotgun (WGS) entry which is preliminary data.</text>
</comment>